<dbReference type="AlphaFoldDB" id="A0A1G2RIC7"/>
<dbReference type="Pfam" id="PF02843">
    <property type="entry name" value="GARS_C"/>
    <property type="match status" value="1"/>
</dbReference>
<proteinExistence type="inferred from homology"/>
<dbReference type="Gene3D" id="3.30.1490.20">
    <property type="entry name" value="ATP-grasp fold, A domain"/>
    <property type="match status" value="1"/>
</dbReference>
<evidence type="ECO:0000256" key="7">
    <source>
        <dbReference type="ARBA" id="ARBA00022755"/>
    </source>
</evidence>
<feature type="domain" description="ATP-grasp" evidence="13">
    <location>
        <begin position="112"/>
        <end position="312"/>
    </location>
</feature>
<keyword evidence="6 12" id="KW-0547">Nucleotide-binding</keyword>
<dbReference type="PANTHER" id="PTHR43472">
    <property type="entry name" value="PHOSPHORIBOSYLAMINE--GLYCINE LIGASE"/>
    <property type="match status" value="1"/>
</dbReference>
<dbReference type="SUPFAM" id="SSF51246">
    <property type="entry name" value="Rudiment single hybrid motif"/>
    <property type="match status" value="1"/>
</dbReference>
<comment type="caution">
    <text evidence="14">The sequence shown here is derived from an EMBL/GenBank/DDBJ whole genome shotgun (WGS) entry which is preliminary data.</text>
</comment>
<evidence type="ECO:0000256" key="10">
    <source>
        <dbReference type="ARBA" id="ARBA00042242"/>
    </source>
</evidence>
<evidence type="ECO:0000313" key="14">
    <source>
        <dbReference type="EMBL" id="OHA72590.1"/>
    </source>
</evidence>
<dbReference type="GO" id="GO:0005524">
    <property type="term" value="F:ATP binding"/>
    <property type="evidence" value="ECO:0007669"/>
    <property type="project" value="UniProtKB-UniRule"/>
</dbReference>
<dbReference type="GO" id="GO:0046872">
    <property type="term" value="F:metal ion binding"/>
    <property type="evidence" value="ECO:0007669"/>
    <property type="project" value="InterPro"/>
</dbReference>
<evidence type="ECO:0000256" key="5">
    <source>
        <dbReference type="ARBA" id="ARBA00022598"/>
    </source>
</evidence>
<dbReference type="InterPro" id="IPR011761">
    <property type="entry name" value="ATP-grasp"/>
</dbReference>
<dbReference type="GO" id="GO:0006189">
    <property type="term" value="P:'de novo' IMP biosynthetic process"/>
    <property type="evidence" value="ECO:0007669"/>
    <property type="project" value="UniProtKB-UniPathway"/>
</dbReference>
<dbReference type="PROSITE" id="PS00184">
    <property type="entry name" value="GARS"/>
    <property type="match status" value="1"/>
</dbReference>
<sequence>MNVLVLGSGGAGRQDAICWALRKCMGAGDRLYAAPGNPGTARWATNLEVDPLDNEAVLKLVRAYKIQLVVVGPEAPLEKGIVDYLNEYAPDVLVFGPTQAAAKLETSKKEAIDIMAAVKVPHPQSWSFDNPGAVKTFVASHPGRKFVIKADYLAQGKGVYFAETPEKAEKDAKKIKKGNSQRPIVVQEFLTGIEVSVFALVDRWNVSKLIAACDYKKLNGQNTGGMGAYAFASFWTPRREAYVRQYIMLPIVREMERRGTPYCGVLYAGLMILPNGEIKVLEFNCRLGDPEAQVILSRFQGNFLRTVVACANGNLLEVPMSWRRKGATVGVVIASEGYPDDPKTGRLVRGIEEAEKLGCMVFHGATKQTRNGISTVGGRVLTVVAELPTVEQARELAYEGCSKIKLEGKQTIDNVGL</sequence>
<dbReference type="InterPro" id="IPR020559">
    <property type="entry name" value="PRibGlycinamide_synth_CS"/>
</dbReference>
<comment type="cofactor">
    <cofactor evidence="2">
        <name>Mg(2+)</name>
        <dbReference type="ChEBI" id="CHEBI:18420"/>
    </cofactor>
</comment>
<organism evidence="14 15">
    <name type="scientific">Candidatus Wildermuthbacteria bacterium RIFCSPLOWO2_01_FULL_47_18</name>
    <dbReference type="NCBI Taxonomy" id="1802460"/>
    <lineage>
        <taxon>Bacteria</taxon>
        <taxon>Candidatus Wildermuthiibacteriota</taxon>
    </lineage>
</organism>
<dbReference type="UniPathway" id="UPA00074">
    <property type="reaction ID" value="UER00125"/>
</dbReference>
<accession>A0A1G2RIC7</accession>
<dbReference type="PANTHER" id="PTHR43472:SF1">
    <property type="entry name" value="PHOSPHORIBOSYLAMINE--GLYCINE LIGASE, CHLOROPLASTIC"/>
    <property type="match status" value="1"/>
</dbReference>
<dbReference type="InterPro" id="IPR013815">
    <property type="entry name" value="ATP_grasp_subdomain_1"/>
</dbReference>
<dbReference type="SUPFAM" id="SSF56059">
    <property type="entry name" value="Glutathione synthetase ATP-binding domain-like"/>
    <property type="match status" value="1"/>
</dbReference>
<dbReference type="Pfam" id="PF02844">
    <property type="entry name" value="GARS_N"/>
    <property type="match status" value="1"/>
</dbReference>
<dbReference type="InterPro" id="IPR000115">
    <property type="entry name" value="PRibGlycinamide_synth"/>
</dbReference>
<dbReference type="GO" id="GO:0004637">
    <property type="term" value="F:phosphoribosylamine-glycine ligase activity"/>
    <property type="evidence" value="ECO:0007669"/>
    <property type="project" value="UniProtKB-EC"/>
</dbReference>
<name>A0A1G2RIC7_9BACT</name>
<dbReference type="Gene3D" id="3.40.50.20">
    <property type="match status" value="1"/>
</dbReference>
<comment type="similarity">
    <text evidence="9">Belongs to the GARS family.</text>
</comment>
<dbReference type="InterPro" id="IPR016185">
    <property type="entry name" value="PreATP-grasp_dom_sf"/>
</dbReference>
<dbReference type="SMART" id="SM01209">
    <property type="entry name" value="GARS_A"/>
    <property type="match status" value="1"/>
</dbReference>
<evidence type="ECO:0000256" key="4">
    <source>
        <dbReference type="ARBA" id="ARBA00013255"/>
    </source>
</evidence>
<keyword evidence="5 14" id="KW-0436">Ligase</keyword>
<comment type="cofactor">
    <cofactor evidence="1">
        <name>Mn(2+)</name>
        <dbReference type="ChEBI" id="CHEBI:29035"/>
    </cofactor>
</comment>
<evidence type="ECO:0000256" key="1">
    <source>
        <dbReference type="ARBA" id="ARBA00001936"/>
    </source>
</evidence>
<dbReference type="Gene3D" id="3.90.600.10">
    <property type="entry name" value="Phosphoribosylglycinamide synthetase, C-terminal domain"/>
    <property type="match status" value="1"/>
</dbReference>
<dbReference type="SUPFAM" id="SSF52440">
    <property type="entry name" value="PreATP-grasp domain"/>
    <property type="match status" value="1"/>
</dbReference>
<evidence type="ECO:0000256" key="8">
    <source>
        <dbReference type="ARBA" id="ARBA00022840"/>
    </source>
</evidence>
<keyword evidence="7" id="KW-0658">Purine biosynthesis</keyword>
<dbReference type="InterPro" id="IPR020562">
    <property type="entry name" value="PRibGlycinamide_synth_N"/>
</dbReference>
<dbReference type="InterPro" id="IPR011054">
    <property type="entry name" value="Rudment_hybrid_motif"/>
</dbReference>
<dbReference type="Gene3D" id="3.30.470.20">
    <property type="entry name" value="ATP-grasp fold, B domain"/>
    <property type="match status" value="1"/>
</dbReference>
<evidence type="ECO:0000256" key="6">
    <source>
        <dbReference type="ARBA" id="ARBA00022741"/>
    </source>
</evidence>
<protein>
    <recommendedName>
        <fullName evidence="4">phosphoribosylamine--glycine ligase</fullName>
        <ecNumber evidence="4">6.3.4.13</ecNumber>
    </recommendedName>
    <alternativeName>
        <fullName evidence="10">Glycinamide ribonucleotide synthetase</fullName>
    </alternativeName>
    <alternativeName>
        <fullName evidence="11">Phosphoribosylglycinamide synthetase</fullName>
    </alternativeName>
</protein>
<evidence type="ECO:0000256" key="3">
    <source>
        <dbReference type="ARBA" id="ARBA00005174"/>
    </source>
</evidence>
<dbReference type="Proteomes" id="UP000177287">
    <property type="component" value="Unassembled WGS sequence"/>
</dbReference>
<dbReference type="InterPro" id="IPR020561">
    <property type="entry name" value="PRibGlycinamid_synth_ATP-grasp"/>
</dbReference>
<dbReference type="InterPro" id="IPR037123">
    <property type="entry name" value="PRibGlycinamide_synth_C_sf"/>
</dbReference>
<dbReference type="EC" id="6.3.4.13" evidence="4"/>
<dbReference type="PROSITE" id="PS50975">
    <property type="entry name" value="ATP_GRASP"/>
    <property type="match status" value="1"/>
</dbReference>
<dbReference type="SMART" id="SM01210">
    <property type="entry name" value="GARS_C"/>
    <property type="match status" value="1"/>
</dbReference>
<evidence type="ECO:0000313" key="15">
    <source>
        <dbReference type="Proteomes" id="UP000177287"/>
    </source>
</evidence>
<comment type="pathway">
    <text evidence="3">Purine metabolism; IMP biosynthesis via de novo pathway; N(1)-(5-phospho-D-ribosyl)glycinamide from 5-phospho-alpha-D-ribose 1-diphosphate: step 2/2.</text>
</comment>
<evidence type="ECO:0000256" key="11">
    <source>
        <dbReference type="ARBA" id="ARBA00042864"/>
    </source>
</evidence>
<dbReference type="EMBL" id="MHUF01000016">
    <property type="protein sequence ID" value="OHA72590.1"/>
    <property type="molecule type" value="Genomic_DNA"/>
</dbReference>
<dbReference type="NCBIfam" id="TIGR00877">
    <property type="entry name" value="purD"/>
    <property type="match status" value="1"/>
</dbReference>
<evidence type="ECO:0000256" key="2">
    <source>
        <dbReference type="ARBA" id="ARBA00001946"/>
    </source>
</evidence>
<dbReference type="GO" id="GO:0009113">
    <property type="term" value="P:purine nucleobase biosynthetic process"/>
    <property type="evidence" value="ECO:0007669"/>
    <property type="project" value="InterPro"/>
</dbReference>
<evidence type="ECO:0000256" key="12">
    <source>
        <dbReference type="PROSITE-ProRule" id="PRU00409"/>
    </source>
</evidence>
<gene>
    <name evidence="14" type="ORF">A3A27_01040</name>
</gene>
<keyword evidence="8 12" id="KW-0067">ATP-binding</keyword>
<evidence type="ECO:0000259" key="13">
    <source>
        <dbReference type="PROSITE" id="PS50975"/>
    </source>
</evidence>
<dbReference type="InterPro" id="IPR020560">
    <property type="entry name" value="PRibGlycinamide_synth_C-dom"/>
</dbReference>
<evidence type="ECO:0000256" key="9">
    <source>
        <dbReference type="ARBA" id="ARBA00038345"/>
    </source>
</evidence>
<reference evidence="14 15" key="1">
    <citation type="journal article" date="2016" name="Nat. Commun.">
        <title>Thousands of microbial genomes shed light on interconnected biogeochemical processes in an aquifer system.</title>
        <authorList>
            <person name="Anantharaman K."/>
            <person name="Brown C.T."/>
            <person name="Hug L.A."/>
            <person name="Sharon I."/>
            <person name="Castelle C.J."/>
            <person name="Probst A.J."/>
            <person name="Thomas B.C."/>
            <person name="Singh A."/>
            <person name="Wilkins M.J."/>
            <person name="Karaoz U."/>
            <person name="Brodie E.L."/>
            <person name="Williams K.H."/>
            <person name="Hubbard S.S."/>
            <person name="Banfield J.F."/>
        </authorList>
    </citation>
    <scope>NUCLEOTIDE SEQUENCE [LARGE SCALE GENOMIC DNA]</scope>
</reference>
<dbReference type="Pfam" id="PF01071">
    <property type="entry name" value="GARS_A"/>
    <property type="match status" value="1"/>
</dbReference>